<dbReference type="HOGENOM" id="CLU_136230_4_1_9"/>
<dbReference type="AlphaFoldDB" id="C0D3W5"/>
<comment type="caution">
    <text evidence="2">The sequence shown here is derived from an EMBL/GenBank/DDBJ whole genome shotgun (WGS) entry which is preliminary data.</text>
</comment>
<dbReference type="Proteomes" id="UP000004756">
    <property type="component" value="Unassembled WGS sequence"/>
</dbReference>
<dbReference type="InterPro" id="IPR000032">
    <property type="entry name" value="HPr-like"/>
</dbReference>
<dbReference type="Pfam" id="PF00381">
    <property type="entry name" value="PTS-HPr"/>
    <property type="match status" value="1"/>
</dbReference>
<gene>
    <name evidence="2" type="ORF">CLOSTASPAR_03956</name>
</gene>
<feature type="domain" description="HPr" evidence="1">
    <location>
        <begin position="36"/>
        <end position="81"/>
    </location>
</feature>
<reference evidence="2 3" key="1">
    <citation type="submission" date="2009-02" db="EMBL/GenBank/DDBJ databases">
        <title>Draft genome sequence of Clostridium asparagiforme (DSM 15981).</title>
        <authorList>
            <person name="Sudarsanam P."/>
            <person name="Ley R."/>
            <person name="Guruge J."/>
            <person name="Turnbaugh P.J."/>
            <person name="Mahowald M."/>
            <person name="Liep D."/>
            <person name="Gordon J."/>
        </authorList>
    </citation>
    <scope>NUCLEOTIDE SEQUENCE [LARGE SCALE GENOMIC DNA]</scope>
    <source>
        <strain evidence="2 3">DSM 15981</strain>
    </source>
</reference>
<dbReference type="EMBL" id="ACCJ01000318">
    <property type="protein sequence ID" value="EEG53963.1"/>
    <property type="molecule type" value="Genomic_DNA"/>
</dbReference>
<organism evidence="2 3">
    <name type="scientific">[Clostridium] asparagiforme DSM 15981</name>
    <dbReference type="NCBI Taxonomy" id="518636"/>
    <lineage>
        <taxon>Bacteria</taxon>
        <taxon>Bacillati</taxon>
        <taxon>Bacillota</taxon>
        <taxon>Clostridia</taxon>
        <taxon>Lachnospirales</taxon>
        <taxon>Lachnospiraceae</taxon>
        <taxon>Enterocloster</taxon>
    </lineage>
</organism>
<sequence length="86" mass="9529">MNSILRSGEYSRQKTIKAGGIFMIVQDVVFNSVEDAQRFVSQAERWPSDVDVSLGSCMVDGKSLLGVLSLGIHKKLHVTIHEKPEN</sequence>
<evidence type="ECO:0000313" key="3">
    <source>
        <dbReference type="Proteomes" id="UP000004756"/>
    </source>
</evidence>
<dbReference type="Gene3D" id="3.30.1340.10">
    <property type="entry name" value="HPr-like"/>
    <property type="match status" value="1"/>
</dbReference>
<protein>
    <recommendedName>
        <fullName evidence="1">HPr domain-containing protein</fullName>
    </recommendedName>
</protein>
<name>C0D3W5_9FIRM</name>
<evidence type="ECO:0000259" key="1">
    <source>
        <dbReference type="Pfam" id="PF00381"/>
    </source>
</evidence>
<evidence type="ECO:0000313" key="2">
    <source>
        <dbReference type="EMBL" id="EEG53963.1"/>
    </source>
</evidence>
<keyword evidence="3" id="KW-1185">Reference proteome</keyword>
<dbReference type="SUPFAM" id="SSF55594">
    <property type="entry name" value="HPr-like"/>
    <property type="match status" value="1"/>
</dbReference>
<proteinExistence type="predicted"/>
<dbReference type="InterPro" id="IPR035895">
    <property type="entry name" value="HPr-like_sf"/>
</dbReference>
<accession>C0D3W5</accession>